<dbReference type="SUPFAM" id="SSF51215">
    <property type="entry name" value="Regulatory protein AraC"/>
    <property type="match status" value="1"/>
</dbReference>
<dbReference type="AlphaFoldDB" id="A0A9D2QXM9"/>
<dbReference type="InterPro" id="IPR018060">
    <property type="entry name" value="HTH_AraC"/>
</dbReference>
<evidence type="ECO:0000259" key="6">
    <source>
        <dbReference type="PROSITE" id="PS01124"/>
    </source>
</evidence>
<dbReference type="EMBL" id="DWUW01000176">
    <property type="protein sequence ID" value="HJD31560.1"/>
    <property type="molecule type" value="Genomic_DNA"/>
</dbReference>
<dbReference type="PANTHER" id="PTHR46796:SF13">
    <property type="entry name" value="HTH-TYPE TRANSCRIPTIONAL ACTIVATOR RHAS"/>
    <property type="match status" value="1"/>
</dbReference>
<dbReference type="Gene3D" id="2.60.120.10">
    <property type="entry name" value="Jelly Rolls"/>
    <property type="match status" value="1"/>
</dbReference>
<dbReference type="InterPro" id="IPR037923">
    <property type="entry name" value="HTH-like"/>
</dbReference>
<dbReference type="GO" id="GO:0003700">
    <property type="term" value="F:DNA-binding transcription factor activity"/>
    <property type="evidence" value="ECO:0007669"/>
    <property type="project" value="InterPro"/>
</dbReference>
<dbReference type="Pfam" id="PF12833">
    <property type="entry name" value="HTH_18"/>
    <property type="match status" value="1"/>
</dbReference>
<keyword evidence="5" id="KW-0804">Transcription</keyword>
<dbReference type="Pfam" id="PF02311">
    <property type="entry name" value="AraC_binding"/>
    <property type="match status" value="1"/>
</dbReference>
<dbReference type="SUPFAM" id="SSF46689">
    <property type="entry name" value="Homeodomain-like"/>
    <property type="match status" value="2"/>
</dbReference>
<protein>
    <submittedName>
        <fullName evidence="7">AraC family transcriptional regulator</fullName>
    </submittedName>
</protein>
<keyword evidence="2" id="KW-0805">Transcription regulation</keyword>
<dbReference type="InterPro" id="IPR050204">
    <property type="entry name" value="AraC_XylS_family_regulators"/>
</dbReference>
<keyword evidence="3" id="KW-0238">DNA-binding</keyword>
<evidence type="ECO:0000256" key="3">
    <source>
        <dbReference type="ARBA" id="ARBA00023125"/>
    </source>
</evidence>
<accession>A0A9D2QXM9</accession>
<keyword evidence="4" id="KW-0010">Activator</keyword>
<feature type="domain" description="HTH araC/xylS-type" evidence="6">
    <location>
        <begin position="197"/>
        <end position="295"/>
    </location>
</feature>
<gene>
    <name evidence="7" type="ORF">H9912_06420</name>
</gene>
<organism evidence="7 8">
    <name type="scientific">Candidatus Eisenbergiella stercorigallinarum</name>
    <dbReference type="NCBI Taxonomy" id="2838557"/>
    <lineage>
        <taxon>Bacteria</taxon>
        <taxon>Bacillati</taxon>
        <taxon>Bacillota</taxon>
        <taxon>Clostridia</taxon>
        <taxon>Lachnospirales</taxon>
        <taxon>Lachnospiraceae</taxon>
        <taxon>Eisenbergiella</taxon>
    </lineage>
</organism>
<evidence type="ECO:0000256" key="5">
    <source>
        <dbReference type="ARBA" id="ARBA00023163"/>
    </source>
</evidence>
<comment type="caution">
    <text evidence="7">The sequence shown here is derived from an EMBL/GenBank/DDBJ whole genome shotgun (WGS) entry which is preliminary data.</text>
</comment>
<proteinExistence type="predicted"/>
<dbReference type="SMART" id="SM00342">
    <property type="entry name" value="HTH_ARAC"/>
    <property type="match status" value="1"/>
</dbReference>
<dbReference type="Gene3D" id="1.10.10.60">
    <property type="entry name" value="Homeodomain-like"/>
    <property type="match status" value="2"/>
</dbReference>
<dbReference type="InterPro" id="IPR009057">
    <property type="entry name" value="Homeodomain-like_sf"/>
</dbReference>
<dbReference type="InterPro" id="IPR018062">
    <property type="entry name" value="HTH_AraC-typ_CS"/>
</dbReference>
<reference evidence="7" key="2">
    <citation type="submission" date="2021-04" db="EMBL/GenBank/DDBJ databases">
        <authorList>
            <person name="Gilroy R."/>
        </authorList>
    </citation>
    <scope>NUCLEOTIDE SEQUENCE</scope>
    <source>
        <strain evidence="7">ChiHjej8B7-25341</strain>
    </source>
</reference>
<dbReference type="PRINTS" id="PR00032">
    <property type="entry name" value="HTHARAC"/>
</dbReference>
<dbReference type="PANTHER" id="PTHR46796">
    <property type="entry name" value="HTH-TYPE TRANSCRIPTIONAL ACTIVATOR RHAS-RELATED"/>
    <property type="match status" value="1"/>
</dbReference>
<dbReference type="GO" id="GO:0043565">
    <property type="term" value="F:sequence-specific DNA binding"/>
    <property type="evidence" value="ECO:0007669"/>
    <property type="project" value="InterPro"/>
</dbReference>
<dbReference type="PROSITE" id="PS01124">
    <property type="entry name" value="HTH_ARAC_FAMILY_2"/>
    <property type="match status" value="1"/>
</dbReference>
<evidence type="ECO:0000256" key="1">
    <source>
        <dbReference type="ARBA" id="ARBA00022490"/>
    </source>
</evidence>
<dbReference type="CDD" id="cd02208">
    <property type="entry name" value="cupin_RmlC-like"/>
    <property type="match status" value="1"/>
</dbReference>
<keyword evidence="1" id="KW-0963">Cytoplasm</keyword>
<dbReference type="PROSITE" id="PS00041">
    <property type="entry name" value="HTH_ARAC_FAMILY_1"/>
    <property type="match status" value="1"/>
</dbReference>
<evidence type="ECO:0000256" key="2">
    <source>
        <dbReference type="ARBA" id="ARBA00023015"/>
    </source>
</evidence>
<sequence length="297" mass="33514">MAISFCAVQTDPQGKELTEHGTSLFPVSCHDEDLRLSPVAWHWHEDLEVLIITEGNALLSAGSDRFSLSQGQGFFINAGILHAVRAAGDSCCRLRSLVFHPRLIGGSLDSIFWQNYVHPLIQNEALKYTPLDGSLSWHREALQNVKDAWEACFLEPPGYEFQVRSSLSRLLFLLFSHRPADAFPPSEKALRDTRRAKQMLQYIQEHFPEALTVSHIAASAGVSESEALRCFRATIGVPPVHYLRQYRIRQAASLLISDSRSVAEIGALCGFEDASYFTKIFREQKGCTPSEYRRRYR</sequence>
<reference evidence="7" key="1">
    <citation type="journal article" date="2021" name="PeerJ">
        <title>Extensive microbial diversity within the chicken gut microbiome revealed by metagenomics and culture.</title>
        <authorList>
            <person name="Gilroy R."/>
            <person name="Ravi A."/>
            <person name="Getino M."/>
            <person name="Pursley I."/>
            <person name="Horton D.L."/>
            <person name="Alikhan N.F."/>
            <person name="Baker D."/>
            <person name="Gharbi K."/>
            <person name="Hall N."/>
            <person name="Watson M."/>
            <person name="Adriaenssens E.M."/>
            <person name="Foster-Nyarko E."/>
            <person name="Jarju S."/>
            <person name="Secka A."/>
            <person name="Antonio M."/>
            <person name="Oren A."/>
            <person name="Chaudhuri R.R."/>
            <person name="La Ragione R."/>
            <person name="Hildebrand F."/>
            <person name="Pallen M.J."/>
        </authorList>
    </citation>
    <scope>NUCLEOTIDE SEQUENCE</scope>
    <source>
        <strain evidence="7">ChiHjej8B7-25341</strain>
    </source>
</reference>
<evidence type="ECO:0000313" key="7">
    <source>
        <dbReference type="EMBL" id="HJD31560.1"/>
    </source>
</evidence>
<evidence type="ECO:0000256" key="4">
    <source>
        <dbReference type="ARBA" id="ARBA00023159"/>
    </source>
</evidence>
<name>A0A9D2QXM9_9FIRM</name>
<dbReference type="InterPro" id="IPR003313">
    <property type="entry name" value="AraC-bd"/>
</dbReference>
<evidence type="ECO:0000313" key="8">
    <source>
        <dbReference type="Proteomes" id="UP000823851"/>
    </source>
</evidence>
<dbReference type="InterPro" id="IPR014710">
    <property type="entry name" value="RmlC-like_jellyroll"/>
</dbReference>
<dbReference type="InterPro" id="IPR020449">
    <property type="entry name" value="Tscrpt_reg_AraC-type_HTH"/>
</dbReference>
<dbReference type="Proteomes" id="UP000823851">
    <property type="component" value="Unassembled WGS sequence"/>
</dbReference>